<gene>
    <name evidence="1" type="ORF">EI290_08140</name>
</gene>
<dbReference type="OrthoDB" id="886525at2"/>
<evidence type="ECO:0000313" key="2">
    <source>
        <dbReference type="Proteomes" id="UP000280066"/>
    </source>
</evidence>
<dbReference type="AlphaFoldDB" id="A0A428JMW7"/>
<reference evidence="1 2" key="1">
    <citation type="submission" date="2018-12" db="EMBL/GenBank/DDBJ databases">
        <authorList>
            <person name="Feng G."/>
            <person name="Zhu H."/>
        </authorList>
    </citation>
    <scope>NUCLEOTIDE SEQUENCE [LARGE SCALE GENOMIC DNA]</scope>
    <source>
        <strain evidence="1 2">9PBR-2</strain>
    </source>
</reference>
<evidence type="ECO:0008006" key="3">
    <source>
        <dbReference type="Google" id="ProtNLM"/>
    </source>
</evidence>
<evidence type="ECO:0000313" key="1">
    <source>
        <dbReference type="EMBL" id="RSK34585.1"/>
    </source>
</evidence>
<proteinExistence type="predicted"/>
<dbReference type="EMBL" id="RWIS01000004">
    <property type="protein sequence ID" value="RSK34585.1"/>
    <property type="molecule type" value="Genomic_DNA"/>
</dbReference>
<dbReference type="Proteomes" id="UP000280066">
    <property type="component" value="Unassembled WGS sequence"/>
</dbReference>
<comment type="caution">
    <text evidence="1">The sequence shown here is derived from an EMBL/GenBank/DDBJ whole genome shotgun (WGS) entry which is preliminary data.</text>
</comment>
<dbReference type="RefSeq" id="WP_125428545.1">
    <property type="nucleotide sequence ID" value="NZ_RWIS01000004.1"/>
</dbReference>
<accession>A0A428JMW7</accession>
<protein>
    <recommendedName>
        <fullName evidence="3">STAS/SEC14 domain-containing protein</fullName>
    </recommendedName>
</protein>
<name>A0A428JMW7_9BACT</name>
<organism evidence="1 2">
    <name type="scientific">Hymenobacter metallilatus</name>
    <dbReference type="NCBI Taxonomy" id="2493666"/>
    <lineage>
        <taxon>Bacteria</taxon>
        <taxon>Pseudomonadati</taxon>
        <taxon>Bacteroidota</taxon>
        <taxon>Cytophagia</taxon>
        <taxon>Cytophagales</taxon>
        <taxon>Hymenobacteraceae</taxon>
        <taxon>Hymenobacter</taxon>
    </lineage>
</organism>
<sequence>MRSYLPGILHFTNSLGQVVHYPSDYVQLDWEVYPMAGSSFRDLLQQGRELCAQTGLHRLYTDHRGMPPVWVEDCAWITSEWLPQVAASAPGCRLALVETATILDSAGLRATVEQAEMLGVTVACFESEAPALNWLRAN</sequence>
<keyword evidence="2" id="KW-1185">Reference proteome</keyword>